<proteinExistence type="predicted"/>
<evidence type="ECO:0000313" key="1">
    <source>
        <dbReference type="EMBL" id="JAS56086.1"/>
    </source>
</evidence>
<dbReference type="AlphaFoldDB" id="A0A1B6G0Y5"/>
<dbReference type="EMBL" id="GECZ01013683">
    <property type="protein sequence ID" value="JAS56086.1"/>
    <property type="molecule type" value="Transcribed_RNA"/>
</dbReference>
<organism evidence="1">
    <name type="scientific">Cuerna arida</name>
    <dbReference type="NCBI Taxonomy" id="1464854"/>
    <lineage>
        <taxon>Eukaryota</taxon>
        <taxon>Metazoa</taxon>
        <taxon>Ecdysozoa</taxon>
        <taxon>Arthropoda</taxon>
        <taxon>Hexapoda</taxon>
        <taxon>Insecta</taxon>
        <taxon>Pterygota</taxon>
        <taxon>Neoptera</taxon>
        <taxon>Paraneoptera</taxon>
        <taxon>Hemiptera</taxon>
        <taxon>Auchenorrhyncha</taxon>
        <taxon>Membracoidea</taxon>
        <taxon>Cicadellidae</taxon>
        <taxon>Cicadellinae</taxon>
        <taxon>Proconiini</taxon>
        <taxon>Cuerna</taxon>
    </lineage>
</organism>
<protein>
    <submittedName>
        <fullName evidence="1">Uncharacterized protein</fullName>
    </submittedName>
</protein>
<feature type="non-terminal residue" evidence="1">
    <location>
        <position position="112"/>
    </location>
</feature>
<reference evidence="1" key="1">
    <citation type="submission" date="2015-11" db="EMBL/GenBank/DDBJ databases">
        <title>De novo transcriptome assembly of four potential Pierce s Disease insect vectors from Arizona vineyards.</title>
        <authorList>
            <person name="Tassone E.E."/>
        </authorList>
    </citation>
    <scope>NUCLEOTIDE SEQUENCE</scope>
</reference>
<name>A0A1B6G0Y5_9HEMI</name>
<gene>
    <name evidence="1" type="ORF">g.6736</name>
</gene>
<accession>A0A1B6G0Y5</accession>
<feature type="non-terminal residue" evidence="1">
    <location>
        <position position="1"/>
    </location>
</feature>
<sequence length="112" mass="12662">WEDSVLESLWASRHCLPLYLVADSTQSIYEIIIGELISLHSGFLSDDNVNCDDAYEIGKAEMEKIRGIPFSEVKLKRKPMVVTQASHKSVTVRSKEVAVNSQQLFNQYSLCL</sequence>